<dbReference type="AlphaFoldDB" id="A0A7K0EL79"/>
<comment type="subcellular location">
    <subcellularLocation>
        <location evidence="1">Cytoplasm</location>
    </subcellularLocation>
</comment>
<evidence type="ECO:0000256" key="7">
    <source>
        <dbReference type="ARBA" id="ARBA00023235"/>
    </source>
</evidence>
<dbReference type="FunFam" id="1.10.150.240:FF:000010">
    <property type="entry name" value="Beta-phosphoglucomutase"/>
    <property type="match status" value="1"/>
</dbReference>
<dbReference type="NCBIfam" id="TIGR02009">
    <property type="entry name" value="PGMB-YQAB-SF"/>
    <property type="match status" value="1"/>
</dbReference>
<dbReference type="EC" id="5.4.2.6" evidence="10"/>
<feature type="binding site" evidence="13">
    <location>
        <position position="52"/>
    </location>
    <ligand>
        <name>substrate</name>
    </ligand>
</feature>
<dbReference type="SFLD" id="SFLDG01135">
    <property type="entry name" value="C1.5.6:_HAD__Beta-PGM__Phospha"/>
    <property type="match status" value="1"/>
</dbReference>
<evidence type="ECO:0000256" key="12">
    <source>
        <dbReference type="PIRSR" id="PIRSR610972-1"/>
    </source>
</evidence>
<name>A0A7K0EL79_9BACT</name>
<dbReference type="PANTHER" id="PTHR46193:SF18">
    <property type="entry name" value="HEXITOL PHOSPHATASE B"/>
    <property type="match status" value="1"/>
</dbReference>
<evidence type="ECO:0000256" key="1">
    <source>
        <dbReference type="ARBA" id="ARBA00004496"/>
    </source>
</evidence>
<dbReference type="SFLD" id="SFLDG01129">
    <property type="entry name" value="C1.5:_HAD__Beta-PGM__Phosphata"/>
    <property type="match status" value="1"/>
</dbReference>
<accession>A0A7K0EL79</accession>
<dbReference type="NCBIfam" id="TIGR01509">
    <property type="entry name" value="HAD-SF-IA-v3"/>
    <property type="match status" value="1"/>
</dbReference>
<dbReference type="CDD" id="cd02598">
    <property type="entry name" value="HAD_BPGM"/>
    <property type="match status" value="1"/>
</dbReference>
<proteinExistence type="inferred from homology"/>
<dbReference type="SFLD" id="SFLDS00003">
    <property type="entry name" value="Haloacid_Dehalogenase"/>
    <property type="match status" value="1"/>
</dbReference>
<evidence type="ECO:0000256" key="2">
    <source>
        <dbReference type="ARBA" id="ARBA00006171"/>
    </source>
</evidence>
<evidence type="ECO:0000256" key="5">
    <source>
        <dbReference type="ARBA" id="ARBA00022723"/>
    </source>
</evidence>
<dbReference type="InterPro" id="IPR010976">
    <property type="entry name" value="B-phosphoglucomutase_hydrolase"/>
</dbReference>
<comment type="caution">
    <text evidence="16">The sequence shown here is derived from an EMBL/GenBank/DDBJ whole genome shotgun (WGS) entry which is preliminary data.</text>
</comment>
<keyword evidence="6 14" id="KW-0460">Magnesium</keyword>
<dbReference type="Pfam" id="PF00702">
    <property type="entry name" value="Hydrolase"/>
    <property type="match status" value="1"/>
</dbReference>
<evidence type="ECO:0000256" key="8">
    <source>
        <dbReference type="ARBA" id="ARBA00023277"/>
    </source>
</evidence>
<evidence type="ECO:0000256" key="6">
    <source>
        <dbReference type="ARBA" id="ARBA00022842"/>
    </source>
</evidence>
<dbReference type="GO" id="GO:0008801">
    <property type="term" value="F:beta-phosphoglucomutase activity"/>
    <property type="evidence" value="ECO:0007669"/>
    <property type="project" value="UniProtKB-EC"/>
</dbReference>
<keyword evidence="4" id="KW-0597">Phosphoprotein</keyword>
<dbReference type="Gene3D" id="1.10.150.240">
    <property type="entry name" value="Putative phosphatase, domain 2"/>
    <property type="match status" value="1"/>
</dbReference>
<keyword evidence="17" id="KW-1185">Reference proteome</keyword>
<feature type="binding site" evidence="14">
    <location>
        <position position="170"/>
    </location>
    <ligand>
        <name>Mg(2+)</name>
        <dbReference type="ChEBI" id="CHEBI:18420"/>
    </ligand>
</feature>
<gene>
    <name evidence="16" type="primary">pgmB</name>
    <name evidence="16" type="ORF">GJJ30_14675</name>
</gene>
<keyword evidence="5 14" id="KW-0479">Metal-binding</keyword>
<dbReference type="RefSeq" id="WP_154175927.1">
    <property type="nucleotide sequence ID" value="NZ_WJXZ01000009.1"/>
</dbReference>
<dbReference type="InterPro" id="IPR010972">
    <property type="entry name" value="Beta-PGM"/>
</dbReference>
<feature type="binding site" evidence="13">
    <location>
        <position position="145"/>
    </location>
    <ligand>
        <name>substrate</name>
    </ligand>
</feature>
<dbReference type="GO" id="GO:0005975">
    <property type="term" value="P:carbohydrate metabolic process"/>
    <property type="evidence" value="ECO:0007669"/>
    <property type="project" value="InterPro"/>
</dbReference>
<comment type="cofactor">
    <cofactor evidence="14">
        <name>Mg(2+)</name>
        <dbReference type="ChEBI" id="CHEBI:18420"/>
    </cofactor>
    <text evidence="14">Binds 2 magnesium ions per subunit.</text>
</comment>
<feature type="binding site" evidence="13">
    <location>
        <position position="76"/>
    </location>
    <ligand>
        <name>substrate</name>
    </ligand>
</feature>
<dbReference type="InterPro" id="IPR023198">
    <property type="entry name" value="PGP-like_dom2"/>
</dbReference>
<feature type="binding site" evidence="13">
    <location>
        <position position="25"/>
    </location>
    <ligand>
        <name>substrate</name>
    </ligand>
</feature>
<keyword evidence="7 16" id="KW-0413">Isomerase</keyword>
<dbReference type="InterPro" id="IPR051600">
    <property type="entry name" value="Beta-PGM-like"/>
</dbReference>
<dbReference type="GO" id="GO:0005737">
    <property type="term" value="C:cytoplasm"/>
    <property type="evidence" value="ECO:0007669"/>
    <property type="project" value="UniProtKB-SubCell"/>
</dbReference>
<evidence type="ECO:0000256" key="4">
    <source>
        <dbReference type="ARBA" id="ARBA00022553"/>
    </source>
</evidence>
<feature type="binding site" evidence="14">
    <location>
        <position position="11"/>
    </location>
    <ligand>
        <name>Mg(2+)</name>
        <dbReference type="ChEBI" id="CHEBI:18420"/>
    </ligand>
</feature>
<dbReference type="Gene3D" id="3.40.50.1000">
    <property type="entry name" value="HAD superfamily/HAD-like"/>
    <property type="match status" value="1"/>
</dbReference>
<reference evidence="16 17" key="1">
    <citation type="journal article" date="2018" name="Antonie Van Leeuwenhoek">
        <title>Larkinella terrae sp. nov., isolated from soil on Jeju Island, South Korea.</title>
        <authorList>
            <person name="Ten L.N."/>
            <person name="Jeon J."/>
            <person name="Park S.J."/>
            <person name="Park S."/>
            <person name="Lee S.Y."/>
            <person name="Kim M.K."/>
            <person name="Jung H.Y."/>
        </authorList>
    </citation>
    <scope>NUCLEOTIDE SEQUENCE [LARGE SCALE GENOMIC DNA]</scope>
    <source>
        <strain evidence="16 17">KCTC 52001</strain>
    </source>
</reference>
<dbReference type="PRINTS" id="PR00413">
    <property type="entry name" value="HADHALOGNASE"/>
</dbReference>
<dbReference type="SUPFAM" id="SSF56784">
    <property type="entry name" value="HAD-like"/>
    <property type="match status" value="1"/>
</dbReference>
<evidence type="ECO:0000256" key="15">
    <source>
        <dbReference type="PIRSR" id="PIRSR610972-4"/>
    </source>
</evidence>
<dbReference type="Proteomes" id="UP000441754">
    <property type="component" value="Unassembled WGS sequence"/>
</dbReference>
<evidence type="ECO:0000313" key="16">
    <source>
        <dbReference type="EMBL" id="MRS62544.1"/>
    </source>
</evidence>
<feature type="site" description="Important for catalytic activity and assists the phosphoryl transfer reaction to Asp8 by balancing charge and orienting the reacting groups" evidence="15">
    <location>
        <position position="114"/>
    </location>
</feature>
<feature type="binding site" evidence="14">
    <location>
        <position position="169"/>
    </location>
    <ligand>
        <name>Mg(2+)</name>
        <dbReference type="ChEBI" id="CHEBI:18420"/>
    </ligand>
</feature>
<feature type="binding site" evidence="13">
    <location>
        <begin position="44"/>
        <end position="49"/>
    </location>
    <ligand>
        <name>substrate</name>
    </ligand>
</feature>
<dbReference type="GO" id="GO:0000287">
    <property type="term" value="F:magnesium ion binding"/>
    <property type="evidence" value="ECO:0007669"/>
    <property type="project" value="InterPro"/>
</dbReference>
<dbReference type="InterPro" id="IPR023214">
    <property type="entry name" value="HAD_sf"/>
</dbReference>
<evidence type="ECO:0000256" key="13">
    <source>
        <dbReference type="PIRSR" id="PIRSR610972-2"/>
    </source>
</evidence>
<dbReference type="InterPro" id="IPR006439">
    <property type="entry name" value="HAD-SF_hydro_IA"/>
</dbReference>
<keyword evidence="8" id="KW-0119">Carbohydrate metabolism</keyword>
<comment type="catalytic activity">
    <reaction evidence="9">
        <text>beta-D-glucose 1-phosphate = beta-D-glucose 6-phosphate</text>
        <dbReference type="Rhea" id="RHEA:20113"/>
        <dbReference type="ChEBI" id="CHEBI:57684"/>
        <dbReference type="ChEBI" id="CHEBI:58247"/>
        <dbReference type="EC" id="5.4.2.6"/>
    </reaction>
</comment>
<dbReference type="NCBIfam" id="TIGR01990">
    <property type="entry name" value="bPGM"/>
    <property type="match status" value="1"/>
</dbReference>
<evidence type="ECO:0000313" key="17">
    <source>
        <dbReference type="Proteomes" id="UP000441754"/>
    </source>
</evidence>
<dbReference type="SFLD" id="SFLDF00046">
    <property type="entry name" value="beta-phosphoglucomutase"/>
    <property type="match status" value="1"/>
</dbReference>
<evidence type="ECO:0000256" key="10">
    <source>
        <dbReference type="ARBA" id="ARBA00044968"/>
    </source>
</evidence>
<feature type="active site" description="Proton donor/acceptor" evidence="12">
    <location>
        <position position="11"/>
    </location>
</feature>
<feature type="binding site" evidence="14">
    <location>
        <position position="9"/>
    </location>
    <ligand>
        <name>Mg(2+)</name>
        <dbReference type="ChEBI" id="CHEBI:18420"/>
    </ligand>
</feature>
<keyword evidence="3" id="KW-0963">Cytoplasm</keyword>
<dbReference type="InterPro" id="IPR036412">
    <property type="entry name" value="HAD-like_sf"/>
</dbReference>
<comment type="similarity">
    <text evidence="2">Belongs to the HAD-like hydrolase superfamily. CbbY/CbbZ/Gph/YieH family.</text>
</comment>
<dbReference type="EMBL" id="WJXZ01000009">
    <property type="protein sequence ID" value="MRS62544.1"/>
    <property type="molecule type" value="Genomic_DNA"/>
</dbReference>
<evidence type="ECO:0000256" key="3">
    <source>
        <dbReference type="ARBA" id="ARBA00022490"/>
    </source>
</evidence>
<feature type="active site" description="Nucleophile" evidence="12">
    <location>
        <position position="9"/>
    </location>
</feature>
<feature type="site" description="Important for catalytic activity and assists the phosphoryl transfer reaction to Asp8 by balancing charge and orienting the reacting groups" evidence="15">
    <location>
        <position position="145"/>
    </location>
</feature>
<dbReference type="OrthoDB" id="9797743at2"/>
<evidence type="ECO:0000256" key="11">
    <source>
        <dbReference type="ARBA" id="ARBA00044991"/>
    </source>
</evidence>
<organism evidence="16 17">
    <name type="scientific">Larkinella terrae</name>
    <dbReference type="NCBI Taxonomy" id="2025311"/>
    <lineage>
        <taxon>Bacteria</taxon>
        <taxon>Pseudomonadati</taxon>
        <taxon>Bacteroidota</taxon>
        <taxon>Cytophagia</taxon>
        <taxon>Cytophagales</taxon>
        <taxon>Spirosomataceae</taxon>
        <taxon>Larkinella</taxon>
    </lineage>
</organism>
<dbReference type="PANTHER" id="PTHR46193">
    <property type="entry name" value="6-PHOSPHOGLUCONATE PHOSPHATASE"/>
    <property type="match status" value="1"/>
</dbReference>
<feature type="binding site" evidence="13">
    <location>
        <begin position="114"/>
        <end position="118"/>
    </location>
    <ligand>
        <name>substrate</name>
    </ligand>
</feature>
<evidence type="ECO:0000256" key="9">
    <source>
        <dbReference type="ARBA" id="ARBA00044926"/>
    </source>
</evidence>
<sequence length="221" mass="23990">MPIKALLFDLDGVIVDTAIYHYQAWRRMANTLGFDISEEFNEQLKGISRTESLEIILAHGGKTVSEEQKLELATRKNEWYLELVSQMTPANILPGVPAFFEAVKAAQLKTALGSVSKNARLILERIGMLDDFDAIIDGTKITRGKPDPEVFLKGAAELGAQPDECVVFEDAVAGIEAAKRGDMLAIGIGDPTVLTQADLVVPSLAQLTLERVLTLSAVGRP</sequence>
<evidence type="ECO:0000256" key="14">
    <source>
        <dbReference type="PIRSR" id="PIRSR610972-3"/>
    </source>
</evidence>
<protein>
    <recommendedName>
        <fullName evidence="11">Beta-phosphoglucomutase</fullName>
        <ecNumber evidence="10">5.4.2.6</ecNumber>
    </recommendedName>
</protein>
<feature type="binding site" evidence="13">
    <location>
        <begin position="9"/>
        <end position="11"/>
    </location>
    <ligand>
        <name>substrate</name>
    </ligand>
</feature>